<gene>
    <name evidence="1" type="ORF">CH379_12345</name>
</gene>
<protein>
    <submittedName>
        <fullName evidence="1">Uncharacterized protein</fullName>
    </submittedName>
</protein>
<reference evidence="1" key="1">
    <citation type="submission" date="2017-07" db="EMBL/GenBank/DDBJ databases">
        <title>Leptospira spp. isolated from tropical soils.</title>
        <authorList>
            <person name="Thibeaux R."/>
            <person name="Iraola G."/>
            <person name="Ferres I."/>
            <person name="Bierque E."/>
            <person name="Girault D."/>
            <person name="Soupe-Gilbert M.-E."/>
            <person name="Picardeau M."/>
            <person name="Goarant C."/>
        </authorList>
    </citation>
    <scope>NUCLEOTIDE SEQUENCE [LARGE SCALE GENOMIC DNA]</scope>
    <source>
        <strain evidence="1">ATI7-C-A5</strain>
    </source>
</reference>
<dbReference type="AlphaFoldDB" id="A0A2N0B7R3"/>
<evidence type="ECO:0000313" key="1">
    <source>
        <dbReference type="EMBL" id="PJZ92587.1"/>
    </source>
</evidence>
<sequence>MVFPATSEVTYSNLLSVVESFLKSRQRSYFRSIQKETIALNQFMNNGIPAQKVLDLLEKLIAIRKHPKFGKESFWISATENISGAYAYMHKIETVYAAIWPDAEKRKEEQNLKDPKLGWKGFLEFSKQLVSDLKNEITNLPITENFESKTIQIPKCSEKAELFIFKFFHESNSGWKIIKAEPNANNI</sequence>
<organism evidence="1">
    <name type="scientific">Leptospira ellisii</name>
    <dbReference type="NCBI Taxonomy" id="2023197"/>
    <lineage>
        <taxon>Bacteria</taxon>
        <taxon>Pseudomonadati</taxon>
        <taxon>Spirochaetota</taxon>
        <taxon>Spirochaetia</taxon>
        <taxon>Leptospirales</taxon>
        <taxon>Leptospiraceae</taxon>
        <taxon>Leptospira</taxon>
    </lineage>
</organism>
<dbReference type="OrthoDB" id="9877810at2"/>
<accession>A0A2N0B7R3</accession>
<dbReference type="EMBL" id="NPEF01000122">
    <property type="protein sequence ID" value="PJZ92587.1"/>
    <property type="molecule type" value="Genomic_DNA"/>
</dbReference>
<proteinExistence type="predicted"/>
<name>A0A2N0B7R3_9LEPT</name>
<comment type="caution">
    <text evidence="1">The sequence shown here is derived from an EMBL/GenBank/DDBJ whole genome shotgun (WGS) entry which is preliminary data.</text>
</comment>